<keyword evidence="4" id="KW-1185">Reference proteome</keyword>
<dbReference type="Proteomes" id="UP000637632">
    <property type="component" value="Unassembled WGS sequence"/>
</dbReference>
<gene>
    <name evidence="3" type="ORF">H8K26_14065</name>
</gene>
<dbReference type="InterPro" id="IPR058998">
    <property type="entry name" value="YycE-like_N"/>
</dbReference>
<dbReference type="RefSeq" id="WP_190480388.1">
    <property type="nucleotide sequence ID" value="NZ_JACOFT010000005.1"/>
</dbReference>
<evidence type="ECO:0000259" key="1">
    <source>
        <dbReference type="Pfam" id="PF22658"/>
    </source>
</evidence>
<proteinExistence type="predicted"/>
<dbReference type="InterPro" id="IPR029068">
    <property type="entry name" value="Glyas_Bleomycin-R_OHBP_Dase"/>
</dbReference>
<evidence type="ECO:0000313" key="4">
    <source>
        <dbReference type="Proteomes" id="UP000637632"/>
    </source>
</evidence>
<dbReference type="SUPFAM" id="SSF54593">
    <property type="entry name" value="Glyoxalase/Bleomycin resistance protein/Dihydroxybiphenyl dioxygenase"/>
    <property type="match status" value="1"/>
</dbReference>
<evidence type="ECO:0000313" key="3">
    <source>
        <dbReference type="EMBL" id="MBC3812569.1"/>
    </source>
</evidence>
<dbReference type="Pfam" id="PF22659">
    <property type="entry name" value="YycE-like_C"/>
    <property type="match status" value="1"/>
</dbReference>
<protein>
    <submittedName>
        <fullName evidence="3">VOC family protein</fullName>
    </submittedName>
</protein>
<reference evidence="3 4" key="1">
    <citation type="submission" date="2020-08" db="EMBL/GenBank/DDBJ databases">
        <title>Novel species isolated from subtropical streams in China.</title>
        <authorList>
            <person name="Lu H."/>
        </authorList>
    </citation>
    <scope>NUCLEOTIDE SEQUENCE [LARGE SCALE GENOMIC DNA]</scope>
    <source>
        <strain evidence="3 4">CCTCC AB 2015119</strain>
    </source>
</reference>
<dbReference type="InterPro" id="IPR058997">
    <property type="entry name" value="YycE-like_C"/>
</dbReference>
<dbReference type="Gene3D" id="3.10.180.10">
    <property type="entry name" value="2,3-Dihydroxybiphenyl 1,2-Dioxygenase, domain 1"/>
    <property type="match status" value="1"/>
</dbReference>
<feature type="domain" description="YycE-like C-terminal" evidence="2">
    <location>
        <begin position="77"/>
        <end position="131"/>
    </location>
</feature>
<feature type="domain" description="YycE-like N-terminal" evidence="1">
    <location>
        <begin position="8"/>
        <end position="59"/>
    </location>
</feature>
<dbReference type="Pfam" id="PF22658">
    <property type="entry name" value="YycE-like_N"/>
    <property type="match status" value="1"/>
</dbReference>
<sequence>MISEKTVMRVARPTDHLSVITRMYIDGLGFVLLSQFADHDGIDGAIIGHPQHNYHLEFTQHAGSHVDSYACKAPSQDHLLVFYLPDEAEWRRACENMQQAGFLPVRSANPFWDVAGKTFEDADGYRVVLQNRAWSL</sequence>
<name>A0ABR6XI55_9BURK</name>
<accession>A0ABR6XI55</accession>
<dbReference type="EMBL" id="JACOFT010000005">
    <property type="protein sequence ID" value="MBC3812569.1"/>
    <property type="molecule type" value="Genomic_DNA"/>
</dbReference>
<evidence type="ECO:0000259" key="2">
    <source>
        <dbReference type="Pfam" id="PF22659"/>
    </source>
</evidence>
<comment type="caution">
    <text evidence="3">The sequence shown here is derived from an EMBL/GenBank/DDBJ whole genome shotgun (WGS) entry which is preliminary data.</text>
</comment>
<organism evidence="3 4">
    <name type="scientific">Undibacterium aquatile</name>
    <dbReference type="NCBI Taxonomy" id="1537398"/>
    <lineage>
        <taxon>Bacteria</taxon>
        <taxon>Pseudomonadati</taxon>
        <taxon>Pseudomonadota</taxon>
        <taxon>Betaproteobacteria</taxon>
        <taxon>Burkholderiales</taxon>
        <taxon>Oxalobacteraceae</taxon>
        <taxon>Undibacterium</taxon>
    </lineage>
</organism>